<feature type="transmembrane region" description="Helical" evidence="1">
    <location>
        <begin position="61"/>
        <end position="83"/>
    </location>
</feature>
<name>A0ABW1VSG7_9GAMM</name>
<sequence>MLIEKKSGRSATENRRLAVTLAGTAGILNVLALGAFGLFPSNMTGNATQLSAEVLEWDQRQMWQLLLLLLCFMGGAFTSRLLVSFGKKYHLRTIYAHILLGEGIILAVPAIGSLWLSLPVDKTLLVNMLGFLLGLHNSTSTQLSQGKVRTTHITGTLTDAGITLATLLLHRVLRYSAEERRHHQYLLSIYLTATGAFITGGIIGVLSFNLFSMQAFSLAGIVLVLVSGITIRRTLQQQRRIAGRISPVRVP</sequence>
<proteinExistence type="predicted"/>
<evidence type="ECO:0000313" key="3">
    <source>
        <dbReference type="Proteomes" id="UP001596215"/>
    </source>
</evidence>
<evidence type="ECO:0000313" key="2">
    <source>
        <dbReference type="EMBL" id="MFC6363478.1"/>
    </source>
</evidence>
<dbReference type="Pfam" id="PF06912">
    <property type="entry name" value="DUF1275"/>
    <property type="match status" value="1"/>
</dbReference>
<feature type="transmembrane region" description="Helical" evidence="1">
    <location>
        <begin position="21"/>
        <end position="41"/>
    </location>
</feature>
<keyword evidence="1" id="KW-0812">Transmembrane</keyword>
<feature type="transmembrane region" description="Helical" evidence="1">
    <location>
        <begin position="153"/>
        <end position="173"/>
    </location>
</feature>
<keyword evidence="1" id="KW-0472">Membrane</keyword>
<feature type="transmembrane region" description="Helical" evidence="1">
    <location>
        <begin position="185"/>
        <end position="205"/>
    </location>
</feature>
<comment type="caution">
    <text evidence="2">The sequence shown here is derived from an EMBL/GenBank/DDBJ whole genome shotgun (WGS) entry which is preliminary data.</text>
</comment>
<feature type="transmembrane region" description="Helical" evidence="1">
    <location>
        <begin position="211"/>
        <end position="231"/>
    </location>
</feature>
<dbReference type="RefSeq" id="WP_212708981.1">
    <property type="nucleotide sequence ID" value="NZ_BAAAFW010000009.1"/>
</dbReference>
<keyword evidence="1" id="KW-1133">Transmembrane helix</keyword>
<keyword evidence="3" id="KW-1185">Reference proteome</keyword>
<accession>A0ABW1VSG7</accession>
<reference evidence="3" key="1">
    <citation type="journal article" date="2019" name="Int. J. Syst. Evol. Microbiol.">
        <title>The Global Catalogue of Microorganisms (GCM) 10K type strain sequencing project: providing services to taxonomists for standard genome sequencing and annotation.</title>
        <authorList>
            <consortium name="The Broad Institute Genomics Platform"/>
            <consortium name="The Broad Institute Genome Sequencing Center for Infectious Disease"/>
            <person name="Wu L."/>
            <person name="Ma J."/>
        </authorList>
    </citation>
    <scope>NUCLEOTIDE SEQUENCE [LARGE SCALE GENOMIC DNA]</scope>
    <source>
        <strain evidence="3">CGMCC 4.1530</strain>
    </source>
</reference>
<feature type="transmembrane region" description="Helical" evidence="1">
    <location>
        <begin position="95"/>
        <end position="118"/>
    </location>
</feature>
<protein>
    <submittedName>
        <fullName evidence="2">YoaK family protein</fullName>
    </submittedName>
</protein>
<dbReference type="InterPro" id="IPR010699">
    <property type="entry name" value="DUF1275"/>
</dbReference>
<dbReference type="Proteomes" id="UP001596215">
    <property type="component" value="Unassembled WGS sequence"/>
</dbReference>
<organism evidence="2 3">
    <name type="scientific">Tatumella punctata</name>
    <dbReference type="NCBI Taxonomy" id="399969"/>
    <lineage>
        <taxon>Bacteria</taxon>
        <taxon>Pseudomonadati</taxon>
        <taxon>Pseudomonadota</taxon>
        <taxon>Gammaproteobacteria</taxon>
        <taxon>Enterobacterales</taxon>
        <taxon>Erwiniaceae</taxon>
        <taxon>Tatumella</taxon>
    </lineage>
</organism>
<dbReference type="PANTHER" id="PTHR37314">
    <property type="entry name" value="SLR0142 PROTEIN"/>
    <property type="match status" value="1"/>
</dbReference>
<dbReference type="EMBL" id="JBHSUC010000031">
    <property type="protein sequence ID" value="MFC6363478.1"/>
    <property type="molecule type" value="Genomic_DNA"/>
</dbReference>
<evidence type="ECO:0000256" key="1">
    <source>
        <dbReference type="SAM" id="Phobius"/>
    </source>
</evidence>
<gene>
    <name evidence="2" type="ORF">ACFP73_15525</name>
</gene>
<dbReference type="PANTHER" id="PTHR37314:SF4">
    <property type="entry name" value="UPF0700 TRANSMEMBRANE PROTEIN YOAK"/>
    <property type="match status" value="1"/>
</dbReference>